<dbReference type="GO" id="GO:0005886">
    <property type="term" value="C:plasma membrane"/>
    <property type="evidence" value="ECO:0007669"/>
    <property type="project" value="TreeGrafter"/>
</dbReference>
<feature type="region of interest" description="Disordered" evidence="3">
    <location>
        <begin position="1"/>
        <end position="47"/>
    </location>
</feature>
<dbReference type="PANTHER" id="PTHR31234">
    <property type="entry name" value="LATE EMBRYOGENESIS ABUNDANT (LEA) HYDROXYPROLINE-RICH GLYCOPROTEIN FAMILY"/>
    <property type="match status" value="1"/>
</dbReference>
<evidence type="ECO:0000256" key="1">
    <source>
        <dbReference type="ARBA" id="ARBA00004370"/>
    </source>
</evidence>
<keyword evidence="4" id="KW-1133">Transmembrane helix</keyword>
<dbReference type="InterPro" id="IPR044839">
    <property type="entry name" value="NDR1-like"/>
</dbReference>
<comment type="subcellular location">
    <subcellularLocation>
        <location evidence="1">Membrane</location>
    </subcellularLocation>
</comment>
<reference evidence="6" key="1">
    <citation type="submission" date="2014-09" db="EMBL/GenBank/DDBJ databases">
        <authorList>
            <person name="Mudge J."/>
            <person name="Ramaraj T."/>
            <person name="Lindquist I.E."/>
            <person name="Bharti A.K."/>
            <person name="Sundararajan A."/>
            <person name="Cameron C.T."/>
            <person name="Woodward J.E."/>
            <person name="May G.D."/>
            <person name="Brubaker C."/>
            <person name="Broadhvest J."/>
            <person name="Wilkins T.A."/>
        </authorList>
    </citation>
    <scope>NUCLEOTIDE SEQUENCE</scope>
    <source>
        <strain evidence="6">cv. AKA8401</strain>
    </source>
</reference>
<protein>
    <submittedName>
        <fullName evidence="5">D-alanine--poly (Phosphoribitol) ligase subunit 1</fullName>
    </submittedName>
</protein>
<dbReference type="EMBL" id="KN398818">
    <property type="protein sequence ID" value="KHG13065.1"/>
    <property type="molecule type" value="Genomic_DNA"/>
</dbReference>
<dbReference type="PANTHER" id="PTHR31234:SF35">
    <property type="entry name" value="LATE EMBRYOGENESIS ABUNDANT (LEA) HYDROXYPROLINE-RICH GLYCOPROTEIN FAMILY"/>
    <property type="match status" value="1"/>
</dbReference>
<evidence type="ECO:0000256" key="3">
    <source>
        <dbReference type="SAM" id="MobiDB-lite"/>
    </source>
</evidence>
<proteinExistence type="predicted"/>
<name>A0A0B0NJM7_GOSAR</name>
<evidence type="ECO:0000256" key="2">
    <source>
        <dbReference type="ARBA" id="ARBA00023136"/>
    </source>
</evidence>
<evidence type="ECO:0000256" key="4">
    <source>
        <dbReference type="SAM" id="Phobius"/>
    </source>
</evidence>
<sequence>MSEPPVKPVLQKPPGYKDPSSPAGQRRFRPPPRKPVLPPSFHPKKRKTSYGRACCCCFCIFFLIFLLLILICGAVFYLWFDPKLPGFHIQSFRISRFNVTKRPDGTYLDARTTTRLEVKNPNRKMIYYYGDTEVEVSLGEGGYETELGTTTVPAFTMLEKNTRSLRVETKASNKLVVDEVGNKLRARYRSKSLPVNVEARTKVGVGVAGLKIGMVGVTVKCDGMSKKQLDGGDMPKCVINMLKWLNIH</sequence>
<evidence type="ECO:0000313" key="6">
    <source>
        <dbReference type="Proteomes" id="UP000032142"/>
    </source>
</evidence>
<dbReference type="GO" id="GO:0016874">
    <property type="term" value="F:ligase activity"/>
    <property type="evidence" value="ECO:0007669"/>
    <property type="project" value="UniProtKB-KW"/>
</dbReference>
<keyword evidence="2 4" id="KW-0472">Membrane</keyword>
<feature type="transmembrane region" description="Helical" evidence="4">
    <location>
        <begin position="53"/>
        <end position="80"/>
    </location>
</feature>
<evidence type="ECO:0000313" key="5">
    <source>
        <dbReference type="EMBL" id="KHG13065.1"/>
    </source>
</evidence>
<organism evidence="5 6">
    <name type="scientific">Gossypium arboreum</name>
    <name type="common">Tree cotton</name>
    <name type="synonym">Gossypium nanking</name>
    <dbReference type="NCBI Taxonomy" id="29729"/>
    <lineage>
        <taxon>Eukaryota</taxon>
        <taxon>Viridiplantae</taxon>
        <taxon>Streptophyta</taxon>
        <taxon>Embryophyta</taxon>
        <taxon>Tracheophyta</taxon>
        <taxon>Spermatophyta</taxon>
        <taxon>Magnoliopsida</taxon>
        <taxon>eudicotyledons</taxon>
        <taxon>Gunneridae</taxon>
        <taxon>Pentapetalae</taxon>
        <taxon>rosids</taxon>
        <taxon>malvids</taxon>
        <taxon>Malvales</taxon>
        <taxon>Malvaceae</taxon>
        <taxon>Malvoideae</taxon>
        <taxon>Gossypium</taxon>
    </lineage>
</organism>
<gene>
    <name evidence="5" type="ORF">F383_18367</name>
</gene>
<keyword evidence="4" id="KW-0812">Transmembrane</keyword>
<accession>A0A0B0NJM7</accession>
<dbReference type="AlphaFoldDB" id="A0A0B0NJM7"/>
<dbReference type="GO" id="GO:0098542">
    <property type="term" value="P:defense response to other organism"/>
    <property type="evidence" value="ECO:0007669"/>
    <property type="project" value="InterPro"/>
</dbReference>
<dbReference type="Proteomes" id="UP000032142">
    <property type="component" value="Unassembled WGS sequence"/>
</dbReference>
<keyword evidence="6" id="KW-1185">Reference proteome</keyword>
<keyword evidence="5" id="KW-0436">Ligase</keyword>